<name>A0A2Z4AEJ5_9BACT</name>
<proteinExistence type="predicted"/>
<reference evidence="1 2" key="1">
    <citation type="submission" date="2018-06" db="EMBL/GenBank/DDBJ databases">
        <title>Draft Genome Sequence of a Novel Marine Bacterium Related to the Verrucomicrobia.</title>
        <authorList>
            <person name="Vosseberg J."/>
            <person name="Martijn J."/>
            <person name="Ettema T.J.G."/>
        </authorList>
    </citation>
    <scope>NUCLEOTIDE SEQUENCE [LARGE SCALE GENOMIC DNA]</scope>
    <source>
        <strain evidence="1">TARA_B100001123</strain>
    </source>
</reference>
<protein>
    <submittedName>
        <fullName evidence="1">Uncharacterized protein</fullName>
    </submittedName>
</protein>
<dbReference type="KEGG" id="mtar:DF168_01072"/>
<accession>A0A2Z4AEJ5</accession>
<organism evidence="1 2">
    <name type="scientific">Candidatus Moanibacter tarae</name>
    <dbReference type="NCBI Taxonomy" id="2200854"/>
    <lineage>
        <taxon>Bacteria</taxon>
        <taxon>Pseudomonadati</taxon>
        <taxon>Verrucomicrobiota</taxon>
        <taxon>Opitutia</taxon>
        <taxon>Puniceicoccales</taxon>
        <taxon>Puniceicoccales incertae sedis</taxon>
        <taxon>Candidatus Moanibacter</taxon>
    </lineage>
</organism>
<sequence length="51" mass="5596">MGLASLESIKAIVFEGSGIFYEWHWGIDDIRQFILAVNMPDGSCSSNSSDT</sequence>
<gene>
    <name evidence="1" type="ORF">DF168_01072</name>
</gene>
<dbReference type="EMBL" id="CP029803">
    <property type="protein sequence ID" value="AWT59875.1"/>
    <property type="molecule type" value="Genomic_DNA"/>
</dbReference>
<evidence type="ECO:0000313" key="2">
    <source>
        <dbReference type="Proteomes" id="UP000247465"/>
    </source>
</evidence>
<dbReference type="Proteomes" id="UP000247465">
    <property type="component" value="Chromosome"/>
</dbReference>
<evidence type="ECO:0000313" key="1">
    <source>
        <dbReference type="EMBL" id="AWT59875.1"/>
    </source>
</evidence>
<dbReference type="AlphaFoldDB" id="A0A2Z4AEJ5"/>